<dbReference type="PRINTS" id="PR00081">
    <property type="entry name" value="GDHRDH"/>
</dbReference>
<dbReference type="PANTHER" id="PTHR43544">
    <property type="entry name" value="SHORT-CHAIN DEHYDROGENASE/REDUCTASE"/>
    <property type="match status" value="1"/>
</dbReference>
<organism evidence="2 3">
    <name type="scientific">Synaphobranchus kaupii</name>
    <name type="common">Kaup's arrowtooth eel</name>
    <dbReference type="NCBI Taxonomy" id="118154"/>
    <lineage>
        <taxon>Eukaryota</taxon>
        <taxon>Metazoa</taxon>
        <taxon>Chordata</taxon>
        <taxon>Craniata</taxon>
        <taxon>Vertebrata</taxon>
        <taxon>Euteleostomi</taxon>
        <taxon>Actinopterygii</taxon>
        <taxon>Neopterygii</taxon>
        <taxon>Teleostei</taxon>
        <taxon>Anguilliformes</taxon>
        <taxon>Synaphobranchidae</taxon>
        <taxon>Synaphobranchus</taxon>
    </lineage>
</organism>
<evidence type="ECO:0008006" key="4">
    <source>
        <dbReference type="Google" id="ProtNLM"/>
    </source>
</evidence>
<dbReference type="PANTHER" id="PTHR43544:SF33">
    <property type="entry name" value="C-FACTOR"/>
    <property type="match status" value="1"/>
</dbReference>
<proteinExistence type="inferred from homology"/>
<keyword evidence="3" id="KW-1185">Reference proteome</keyword>
<evidence type="ECO:0000313" key="2">
    <source>
        <dbReference type="EMBL" id="KAJ8337793.1"/>
    </source>
</evidence>
<protein>
    <recommendedName>
        <fullName evidence="4">C-factor</fullName>
    </recommendedName>
</protein>
<dbReference type="Proteomes" id="UP001152622">
    <property type="component" value="Chromosome 18"/>
</dbReference>
<dbReference type="InterPro" id="IPR002347">
    <property type="entry name" value="SDR_fam"/>
</dbReference>
<accession>A0A9Q1EFD8</accession>
<comment type="caution">
    <text evidence="2">The sequence shown here is derived from an EMBL/GenBank/DDBJ whole genome shotgun (WGS) entry which is preliminary data.</text>
</comment>
<dbReference type="GO" id="GO:0005737">
    <property type="term" value="C:cytoplasm"/>
    <property type="evidence" value="ECO:0007669"/>
    <property type="project" value="TreeGrafter"/>
</dbReference>
<sequence length="259" mass="27577">MDAGIYNSVLVTGSNRGIGLELVRQLAESAIPPSQIFAGCRDPDGPRGKALKDLAQKHLNLITVVPLDTTDPASIKEASRVVGSKLGDGGLSLLINNAALNIHANLQEAGMKEMVDVYITNVVGPMLISKEFLPYMQRSSALPGSWAAKSGSKAAIINVSSMLSSIEKCPETFIKAPMYPYRTSKAALNMLTRCMAEELKTDGILVTALHPGWVKTEMGGPQAVLTPIESVSGMLRVISSLTSKDSGTLLNWEGNGIPW</sequence>
<dbReference type="InterPro" id="IPR051468">
    <property type="entry name" value="Fungal_SecMetab_SDRs"/>
</dbReference>
<evidence type="ECO:0000256" key="1">
    <source>
        <dbReference type="RuleBase" id="RU000363"/>
    </source>
</evidence>
<dbReference type="Gene3D" id="3.40.50.720">
    <property type="entry name" value="NAD(P)-binding Rossmann-like Domain"/>
    <property type="match status" value="1"/>
</dbReference>
<reference evidence="2" key="1">
    <citation type="journal article" date="2023" name="Science">
        <title>Genome structures resolve the early diversification of teleost fishes.</title>
        <authorList>
            <person name="Parey E."/>
            <person name="Louis A."/>
            <person name="Montfort J."/>
            <person name="Bouchez O."/>
            <person name="Roques C."/>
            <person name="Iampietro C."/>
            <person name="Lluch J."/>
            <person name="Castinel A."/>
            <person name="Donnadieu C."/>
            <person name="Desvignes T."/>
            <person name="Floi Bucao C."/>
            <person name="Jouanno E."/>
            <person name="Wen M."/>
            <person name="Mejri S."/>
            <person name="Dirks R."/>
            <person name="Jansen H."/>
            <person name="Henkel C."/>
            <person name="Chen W.J."/>
            <person name="Zahm M."/>
            <person name="Cabau C."/>
            <person name="Klopp C."/>
            <person name="Thompson A.W."/>
            <person name="Robinson-Rechavi M."/>
            <person name="Braasch I."/>
            <person name="Lecointre G."/>
            <person name="Bobe J."/>
            <person name="Postlethwait J.H."/>
            <person name="Berthelot C."/>
            <person name="Roest Crollius H."/>
            <person name="Guiguen Y."/>
        </authorList>
    </citation>
    <scope>NUCLEOTIDE SEQUENCE</scope>
    <source>
        <strain evidence="2">WJC10195</strain>
    </source>
</reference>
<dbReference type="CDD" id="cd05325">
    <property type="entry name" value="carb_red_sniffer_like_SDR_c"/>
    <property type="match status" value="1"/>
</dbReference>
<gene>
    <name evidence="2" type="ORF">SKAU_G00367590</name>
</gene>
<dbReference type="GO" id="GO:0016491">
    <property type="term" value="F:oxidoreductase activity"/>
    <property type="evidence" value="ECO:0007669"/>
    <property type="project" value="TreeGrafter"/>
</dbReference>
<dbReference type="SUPFAM" id="SSF51735">
    <property type="entry name" value="NAD(P)-binding Rossmann-fold domains"/>
    <property type="match status" value="1"/>
</dbReference>
<dbReference type="InterPro" id="IPR036291">
    <property type="entry name" value="NAD(P)-bd_dom_sf"/>
</dbReference>
<evidence type="ECO:0000313" key="3">
    <source>
        <dbReference type="Proteomes" id="UP001152622"/>
    </source>
</evidence>
<dbReference type="AlphaFoldDB" id="A0A9Q1EFD8"/>
<dbReference type="PRINTS" id="PR00080">
    <property type="entry name" value="SDRFAMILY"/>
</dbReference>
<dbReference type="OrthoDB" id="7289984at2759"/>
<dbReference type="EMBL" id="JAINUF010000018">
    <property type="protein sequence ID" value="KAJ8337793.1"/>
    <property type="molecule type" value="Genomic_DNA"/>
</dbReference>
<comment type="similarity">
    <text evidence="1">Belongs to the short-chain dehydrogenases/reductases (SDR) family.</text>
</comment>
<dbReference type="Pfam" id="PF00106">
    <property type="entry name" value="adh_short"/>
    <property type="match status" value="1"/>
</dbReference>
<name>A0A9Q1EFD8_SYNKA</name>